<dbReference type="EMBL" id="JANIIK010000044">
    <property type="protein sequence ID" value="KAJ3603793.1"/>
    <property type="molecule type" value="Genomic_DNA"/>
</dbReference>
<keyword evidence="2" id="KW-1185">Reference proteome</keyword>
<sequence length="81" mass="8431">QSEPAAFVGRRGKTAPRNEEGGGVELVVEGGVEVVEGEVVEVVLVVEGGVELVVEVVVEVVVVEVVEVVLVVEVVEVEVVL</sequence>
<protein>
    <submittedName>
        <fullName evidence="1">Uncharacterized protein</fullName>
    </submittedName>
</protein>
<proteinExistence type="predicted"/>
<feature type="non-terminal residue" evidence="1">
    <location>
        <position position="1"/>
    </location>
</feature>
<accession>A0A9Q0IMT7</accession>
<reference evidence="1" key="1">
    <citation type="submission" date="2022-07" db="EMBL/GenBank/DDBJ databases">
        <title>Chromosome-level genome of Muraenolepis orangiensis.</title>
        <authorList>
            <person name="Kim J."/>
        </authorList>
    </citation>
    <scope>NUCLEOTIDE SEQUENCE</scope>
    <source>
        <strain evidence="1">KU_S4_2022</strain>
        <tissue evidence="1">Muscle</tissue>
    </source>
</reference>
<evidence type="ECO:0000313" key="2">
    <source>
        <dbReference type="Proteomes" id="UP001148018"/>
    </source>
</evidence>
<feature type="non-terminal residue" evidence="1">
    <location>
        <position position="81"/>
    </location>
</feature>
<evidence type="ECO:0000313" key="1">
    <source>
        <dbReference type="EMBL" id="KAJ3603793.1"/>
    </source>
</evidence>
<dbReference type="Proteomes" id="UP001148018">
    <property type="component" value="Unassembled WGS sequence"/>
</dbReference>
<gene>
    <name evidence="1" type="ORF">NHX12_028534</name>
</gene>
<dbReference type="AlphaFoldDB" id="A0A9Q0IMT7"/>
<name>A0A9Q0IMT7_9TELE</name>
<comment type="caution">
    <text evidence="1">The sequence shown here is derived from an EMBL/GenBank/DDBJ whole genome shotgun (WGS) entry which is preliminary data.</text>
</comment>
<organism evidence="1 2">
    <name type="scientific">Muraenolepis orangiensis</name>
    <name type="common">Patagonian moray cod</name>
    <dbReference type="NCBI Taxonomy" id="630683"/>
    <lineage>
        <taxon>Eukaryota</taxon>
        <taxon>Metazoa</taxon>
        <taxon>Chordata</taxon>
        <taxon>Craniata</taxon>
        <taxon>Vertebrata</taxon>
        <taxon>Euteleostomi</taxon>
        <taxon>Actinopterygii</taxon>
        <taxon>Neopterygii</taxon>
        <taxon>Teleostei</taxon>
        <taxon>Neoteleostei</taxon>
        <taxon>Acanthomorphata</taxon>
        <taxon>Zeiogadaria</taxon>
        <taxon>Gadariae</taxon>
        <taxon>Gadiformes</taxon>
        <taxon>Muraenolepidoidei</taxon>
        <taxon>Muraenolepididae</taxon>
        <taxon>Muraenolepis</taxon>
    </lineage>
</organism>